<evidence type="ECO:0000256" key="1">
    <source>
        <dbReference type="ARBA" id="ARBA00022723"/>
    </source>
</evidence>
<keyword evidence="1" id="KW-0479">Metal-binding</keyword>
<dbReference type="Pfam" id="PF01546">
    <property type="entry name" value="Peptidase_M20"/>
    <property type="match status" value="1"/>
</dbReference>
<dbReference type="AlphaFoldDB" id="A0A6B0YPH5"/>
<dbReference type="InterPro" id="IPR002933">
    <property type="entry name" value="Peptidase_M20"/>
</dbReference>
<organism evidence="3">
    <name type="scientific">Caldilineaceae bacterium SB0664_bin_27</name>
    <dbReference type="NCBI Taxonomy" id="2605260"/>
    <lineage>
        <taxon>Bacteria</taxon>
        <taxon>Bacillati</taxon>
        <taxon>Chloroflexota</taxon>
        <taxon>Caldilineae</taxon>
        <taxon>Caldilineales</taxon>
        <taxon>Caldilineaceae</taxon>
    </lineage>
</organism>
<dbReference type="SUPFAM" id="SSF53187">
    <property type="entry name" value="Zn-dependent exopeptidases"/>
    <property type="match status" value="1"/>
</dbReference>
<gene>
    <name evidence="3" type="ORF">F4Y42_01405</name>
</gene>
<reference evidence="3" key="1">
    <citation type="submission" date="2019-09" db="EMBL/GenBank/DDBJ databases">
        <title>Characterisation of the sponge microbiome using genome-centric metagenomics.</title>
        <authorList>
            <person name="Engelberts J.P."/>
            <person name="Robbins S.J."/>
            <person name="De Goeij J.M."/>
            <person name="Aranda M."/>
            <person name="Bell S.C."/>
            <person name="Webster N.S."/>
        </authorList>
    </citation>
    <scope>NUCLEOTIDE SEQUENCE</scope>
    <source>
        <strain evidence="3">SB0664_bin_27</strain>
    </source>
</reference>
<keyword evidence="2" id="KW-0378">Hydrolase</keyword>
<proteinExistence type="predicted"/>
<dbReference type="Gene3D" id="3.30.70.360">
    <property type="match status" value="1"/>
</dbReference>
<comment type="caution">
    <text evidence="3">The sequence shown here is derived from an EMBL/GenBank/DDBJ whole genome shotgun (WGS) entry which is preliminary data.</text>
</comment>
<dbReference type="GO" id="GO:0016787">
    <property type="term" value="F:hydrolase activity"/>
    <property type="evidence" value="ECO:0007669"/>
    <property type="project" value="UniProtKB-KW"/>
</dbReference>
<dbReference type="PANTHER" id="PTHR43808">
    <property type="entry name" value="ACETYLORNITHINE DEACETYLASE"/>
    <property type="match status" value="1"/>
</dbReference>
<accession>A0A6B0YPH5</accession>
<dbReference type="PANTHER" id="PTHR43808:SF25">
    <property type="entry name" value="PEPTIDASE M20 DIMERISATION DOMAIN-CONTAINING PROTEIN"/>
    <property type="match status" value="1"/>
</dbReference>
<dbReference type="GO" id="GO:0046872">
    <property type="term" value="F:metal ion binding"/>
    <property type="evidence" value="ECO:0007669"/>
    <property type="project" value="UniProtKB-KW"/>
</dbReference>
<protein>
    <submittedName>
        <fullName evidence="3">M20 family metallopeptidase</fullName>
    </submittedName>
</protein>
<dbReference type="Gene3D" id="3.40.630.10">
    <property type="entry name" value="Zn peptidases"/>
    <property type="match status" value="1"/>
</dbReference>
<sequence>MNDALLDQVARTVDRQRLIDTAVALVEVPSPTRSAGPAADRLAEILSADGFSVQRHDADWPQAPIVMTALDSGRPGPTLQFDGHLDTVHLPYVPPRVENDTLYGSSSADMKGGIAAALEALRVLRTLDALPAGRVLFTAHDHHEGPWGDGRQVRAMIREGLVGDAVMLPEYLASPLPVAGRGLAIFRATIHRDGEPVHEVLRPPGTPDVVAAGAQLVNRLHSWNEELKENSHPLVGHGSTFVGNMQAGEIYNQSPTECLVQGTRRWAPPSGSAAVQDEFSQHLAEVAAETDTTIDVEFAVQGGAYQIDSDGRLVHAFQQAHTAIAGAPLPLGAKPFVDDGNIYASEAGIPALTHGPAATGAHTLNEATPVEELVRVAKVYALTAIKFCVEA</sequence>
<name>A0A6B0YPH5_9CHLR</name>
<dbReference type="InterPro" id="IPR050072">
    <property type="entry name" value="Peptidase_M20A"/>
</dbReference>
<dbReference type="EMBL" id="VXRG01000013">
    <property type="protein sequence ID" value="MXY92085.1"/>
    <property type="molecule type" value="Genomic_DNA"/>
</dbReference>
<dbReference type="InterPro" id="IPR036264">
    <property type="entry name" value="Bact_exopeptidase_dim_dom"/>
</dbReference>
<evidence type="ECO:0000256" key="2">
    <source>
        <dbReference type="ARBA" id="ARBA00022801"/>
    </source>
</evidence>
<evidence type="ECO:0000313" key="3">
    <source>
        <dbReference type="EMBL" id="MXY92085.1"/>
    </source>
</evidence>
<dbReference type="SUPFAM" id="SSF55031">
    <property type="entry name" value="Bacterial exopeptidase dimerisation domain"/>
    <property type="match status" value="1"/>
</dbReference>